<dbReference type="RefSeq" id="WP_045279515.1">
    <property type="nucleotide sequence ID" value="NZ_JYIW01000025.1"/>
</dbReference>
<accession>A0A0F0L6A5</accession>
<dbReference type="PATRIC" id="fig|82380.11.peg.2185"/>
<feature type="region of interest" description="Disordered" evidence="1">
    <location>
        <begin position="47"/>
        <end position="72"/>
    </location>
</feature>
<name>A0A0F0L6A5_9MICO</name>
<protein>
    <submittedName>
        <fullName evidence="2">Uncharacterized protein</fullName>
    </submittedName>
</protein>
<sequence length="72" mass="8266">MTAPQTLPLPRIPAHSQPHEHAWLIESRHRTSEGTLLYVRCVDCGNRRLDSQTHPHRPPSALSREIGEPRRD</sequence>
<organism evidence="2 3">
    <name type="scientific">Microbacterium oxydans</name>
    <dbReference type="NCBI Taxonomy" id="82380"/>
    <lineage>
        <taxon>Bacteria</taxon>
        <taxon>Bacillati</taxon>
        <taxon>Actinomycetota</taxon>
        <taxon>Actinomycetes</taxon>
        <taxon>Micrococcales</taxon>
        <taxon>Microbacteriaceae</taxon>
        <taxon>Microbacterium</taxon>
    </lineage>
</organism>
<reference evidence="2 3" key="1">
    <citation type="submission" date="2015-02" db="EMBL/GenBank/DDBJ databases">
        <title>Draft genome sequences of ten Microbacterium spp. with emphasis on heavy metal contaminated environments.</title>
        <authorList>
            <person name="Corretto E."/>
        </authorList>
    </citation>
    <scope>NUCLEOTIDE SEQUENCE [LARGE SCALE GENOMIC DNA]</scope>
    <source>
        <strain evidence="2 3">BEL4b</strain>
    </source>
</reference>
<dbReference type="AlphaFoldDB" id="A0A0F0L6A5"/>
<gene>
    <name evidence="2" type="ORF">RS83_02149</name>
</gene>
<dbReference type="OrthoDB" id="4484477at2"/>
<evidence type="ECO:0000313" key="3">
    <source>
        <dbReference type="Proteomes" id="UP000033640"/>
    </source>
</evidence>
<dbReference type="Proteomes" id="UP000033640">
    <property type="component" value="Unassembled WGS sequence"/>
</dbReference>
<comment type="caution">
    <text evidence="2">The sequence shown here is derived from an EMBL/GenBank/DDBJ whole genome shotgun (WGS) entry which is preliminary data.</text>
</comment>
<dbReference type="EMBL" id="JYIW01000025">
    <property type="protein sequence ID" value="KJL28673.1"/>
    <property type="molecule type" value="Genomic_DNA"/>
</dbReference>
<proteinExistence type="predicted"/>
<evidence type="ECO:0000256" key="1">
    <source>
        <dbReference type="SAM" id="MobiDB-lite"/>
    </source>
</evidence>
<evidence type="ECO:0000313" key="2">
    <source>
        <dbReference type="EMBL" id="KJL28673.1"/>
    </source>
</evidence>